<protein>
    <recommendedName>
        <fullName evidence="3">HK97 gp10 family phage protein</fullName>
    </recommendedName>
</protein>
<accession>A0A2S9PY92</accession>
<evidence type="ECO:0000313" key="1">
    <source>
        <dbReference type="EMBL" id="PRH79406.1"/>
    </source>
</evidence>
<name>A0A2S9PY92_9ACTN</name>
<proteinExistence type="predicted"/>
<reference evidence="1 2" key="1">
    <citation type="submission" date="2018-03" db="EMBL/GenBank/DDBJ databases">
        <title>Novel Streptomyces sp. from soil.</title>
        <authorList>
            <person name="Tan G.Y.A."/>
            <person name="Lee Z.Y."/>
        </authorList>
    </citation>
    <scope>NUCLEOTIDE SEQUENCE [LARGE SCALE GENOMIC DNA]</scope>
    <source>
        <strain evidence="1 2">ST5x</strain>
    </source>
</reference>
<evidence type="ECO:0000313" key="2">
    <source>
        <dbReference type="Proteomes" id="UP000239322"/>
    </source>
</evidence>
<dbReference type="AlphaFoldDB" id="A0A2S9PY92"/>
<dbReference type="RefSeq" id="WP_105868522.1">
    <property type="nucleotide sequence ID" value="NZ_PVLV01000121.1"/>
</dbReference>
<dbReference type="Proteomes" id="UP000239322">
    <property type="component" value="Unassembled WGS sequence"/>
</dbReference>
<gene>
    <name evidence="1" type="ORF">C6N75_10000</name>
</gene>
<dbReference type="EMBL" id="PVLV01000121">
    <property type="protein sequence ID" value="PRH79406.1"/>
    <property type="molecule type" value="Genomic_DNA"/>
</dbReference>
<sequence>MPQYVIVTGPEFRRVEAALAKVDAAFPERFRDRIENLAEPLAAKARARVLALPTPGNAGHTGLRARVAEGVAVRVSGRAGVRITTSMSEPDERIIPRGLDRRSGWRHPLFGDRDRWFSNPGYSWFMDTMDDSQNEFENGLTELIEDSAREIADAGGFRP</sequence>
<comment type="caution">
    <text evidence="1">The sequence shown here is derived from an EMBL/GenBank/DDBJ whole genome shotgun (WGS) entry which is preliminary data.</text>
</comment>
<dbReference type="OrthoDB" id="3431442at2"/>
<keyword evidence="2" id="KW-1185">Reference proteome</keyword>
<evidence type="ECO:0008006" key="3">
    <source>
        <dbReference type="Google" id="ProtNLM"/>
    </source>
</evidence>
<organism evidence="1 2">
    <name type="scientific">Streptomyces solincola</name>
    <dbReference type="NCBI Taxonomy" id="2100817"/>
    <lineage>
        <taxon>Bacteria</taxon>
        <taxon>Bacillati</taxon>
        <taxon>Actinomycetota</taxon>
        <taxon>Actinomycetes</taxon>
        <taxon>Kitasatosporales</taxon>
        <taxon>Streptomycetaceae</taxon>
        <taxon>Streptomyces</taxon>
    </lineage>
</organism>